<dbReference type="PANTHER" id="PTHR43658:SF8">
    <property type="entry name" value="17-BETA-HYDROXYSTEROID DEHYDROGENASE 14-RELATED"/>
    <property type="match status" value="1"/>
</dbReference>
<dbReference type="PRINTS" id="PR00081">
    <property type="entry name" value="GDHRDH"/>
</dbReference>
<dbReference type="SUPFAM" id="SSF51735">
    <property type="entry name" value="NAD(P)-binding Rossmann-fold domains"/>
    <property type="match status" value="1"/>
</dbReference>
<dbReference type="SMART" id="SM00822">
    <property type="entry name" value="PKS_KR"/>
    <property type="match status" value="1"/>
</dbReference>
<evidence type="ECO:0000313" key="5">
    <source>
        <dbReference type="EMBL" id="ONM48445.1"/>
    </source>
</evidence>
<dbReference type="STRING" id="1538463.B0T36_05090"/>
<evidence type="ECO:0000256" key="1">
    <source>
        <dbReference type="ARBA" id="ARBA00006484"/>
    </source>
</evidence>
<comment type="caution">
    <text evidence="5">The sequence shown here is derived from an EMBL/GenBank/DDBJ whole genome shotgun (WGS) entry which is preliminary data.</text>
</comment>
<evidence type="ECO:0000256" key="3">
    <source>
        <dbReference type="RuleBase" id="RU000363"/>
    </source>
</evidence>
<reference evidence="5 6" key="1">
    <citation type="journal article" date="2016" name="Antonie Van Leeuwenhoek">
        <title>Nocardia donostiensis sp. nov., isolated from human respiratory specimens.</title>
        <authorList>
            <person name="Ercibengoa M."/>
            <person name="Bell M."/>
            <person name="Marimon J.M."/>
            <person name="Humrighouse B."/>
            <person name="Klenk H.P."/>
            <person name="Potter G."/>
            <person name="Perez-Trallero E."/>
        </authorList>
    </citation>
    <scope>NUCLEOTIDE SEQUENCE [LARGE SCALE GENOMIC DNA]</scope>
    <source>
        <strain evidence="5 6">X1655</strain>
    </source>
</reference>
<dbReference type="GO" id="GO:0016491">
    <property type="term" value="F:oxidoreductase activity"/>
    <property type="evidence" value="ECO:0007669"/>
    <property type="project" value="UniProtKB-KW"/>
</dbReference>
<dbReference type="InterPro" id="IPR057326">
    <property type="entry name" value="KR_dom"/>
</dbReference>
<keyword evidence="6" id="KW-1185">Reference proteome</keyword>
<dbReference type="PRINTS" id="PR00080">
    <property type="entry name" value="SDRFAMILY"/>
</dbReference>
<evidence type="ECO:0000313" key="6">
    <source>
        <dbReference type="Proteomes" id="UP000188836"/>
    </source>
</evidence>
<keyword evidence="2" id="KW-0560">Oxidoreductase</keyword>
<proteinExistence type="inferred from homology"/>
<dbReference type="Pfam" id="PF00106">
    <property type="entry name" value="adh_short"/>
    <property type="match status" value="1"/>
</dbReference>
<dbReference type="FunFam" id="3.40.50.720:FF:000173">
    <property type="entry name" value="3-oxoacyl-[acyl-carrier protein] reductase"/>
    <property type="match status" value="1"/>
</dbReference>
<sequence length="253" mass="26244">MDLKNKVALVAGGASGLGRAVCADLTRHGAVVAVLDQDKAKAEEVVQELGGGLALAADVTDAAAIEDAVGQVVRELGALHLNVNTAGVLAAAKIVSRNGPASLEDFDRVIRVNLCGTFNVMRMAVAAMLNNELDNGERGVVVNTSSGAAYEGQTGQAAYAASKAGVIGFTLPVARDLAGSGIRVNAIAPGLFETPMSEGLPDRVHDGLVRMITEPRRLGQPSEFAHLVRSIVENRYLNGECIRLDAATRLGAH</sequence>
<evidence type="ECO:0000259" key="4">
    <source>
        <dbReference type="SMART" id="SM00822"/>
    </source>
</evidence>
<dbReference type="PANTHER" id="PTHR43658">
    <property type="entry name" value="SHORT-CHAIN DEHYDROGENASE/REDUCTASE"/>
    <property type="match status" value="1"/>
</dbReference>
<name>A0A1V2TG19_9NOCA</name>
<dbReference type="InterPro" id="IPR036291">
    <property type="entry name" value="NAD(P)-bd_dom_sf"/>
</dbReference>
<dbReference type="PROSITE" id="PS00061">
    <property type="entry name" value="ADH_SHORT"/>
    <property type="match status" value="1"/>
</dbReference>
<gene>
    <name evidence="5" type="ORF">B0T46_12115</name>
</gene>
<dbReference type="Proteomes" id="UP000188836">
    <property type="component" value="Unassembled WGS sequence"/>
</dbReference>
<organism evidence="5 6">
    <name type="scientific">Nocardia donostiensis</name>
    <dbReference type="NCBI Taxonomy" id="1538463"/>
    <lineage>
        <taxon>Bacteria</taxon>
        <taxon>Bacillati</taxon>
        <taxon>Actinomycetota</taxon>
        <taxon>Actinomycetes</taxon>
        <taxon>Mycobacteriales</taxon>
        <taxon>Nocardiaceae</taxon>
        <taxon>Nocardia</taxon>
    </lineage>
</organism>
<protein>
    <submittedName>
        <fullName evidence="5">3-hydroxyacyl-CoA dehydrogenase</fullName>
    </submittedName>
</protein>
<dbReference type="InterPro" id="IPR020904">
    <property type="entry name" value="Sc_DH/Rdtase_CS"/>
</dbReference>
<evidence type="ECO:0000256" key="2">
    <source>
        <dbReference type="ARBA" id="ARBA00023002"/>
    </source>
</evidence>
<dbReference type="RefSeq" id="WP_077116702.1">
    <property type="nucleotide sequence ID" value="NZ_MUKP01000030.1"/>
</dbReference>
<dbReference type="InterPro" id="IPR002347">
    <property type="entry name" value="SDR_fam"/>
</dbReference>
<feature type="domain" description="Ketoreductase" evidence="4">
    <location>
        <begin position="6"/>
        <end position="190"/>
    </location>
</feature>
<dbReference type="EMBL" id="MUMY01000009">
    <property type="protein sequence ID" value="ONM48445.1"/>
    <property type="molecule type" value="Genomic_DNA"/>
</dbReference>
<dbReference type="OrthoDB" id="9795647at2"/>
<dbReference type="Gene3D" id="3.40.50.720">
    <property type="entry name" value="NAD(P)-binding Rossmann-like Domain"/>
    <property type="match status" value="1"/>
</dbReference>
<comment type="similarity">
    <text evidence="1 3">Belongs to the short-chain dehydrogenases/reductases (SDR) family.</text>
</comment>
<dbReference type="AlphaFoldDB" id="A0A1V2TG19"/>
<accession>A0A1V2TG19</accession>